<evidence type="ECO:0000313" key="2">
    <source>
        <dbReference type="EMBL" id="KAE8270610.1"/>
    </source>
</evidence>
<dbReference type="EMBL" id="LWDG02000043">
    <property type="protein sequence ID" value="KAE8270610.1"/>
    <property type="molecule type" value="Genomic_DNA"/>
</dbReference>
<reference evidence="2" key="1">
    <citation type="submission" date="2016-04" db="EMBL/GenBank/DDBJ databases">
        <authorList>
            <person name="Nguyen H.D."/>
            <person name="Samba Siva P."/>
            <person name="Cullis J."/>
            <person name="Levesque C.A."/>
            <person name="Hambleton S."/>
        </authorList>
    </citation>
    <scope>NUCLEOTIDE SEQUENCE</scope>
    <source>
        <strain evidence="2">DAOMC 236422</strain>
    </source>
</reference>
<feature type="chain" id="PRO_5036461623" evidence="1">
    <location>
        <begin position="28"/>
        <end position="100"/>
    </location>
</feature>
<accession>A0A8X7NEM2</accession>
<keyword evidence="1" id="KW-0732">Signal</keyword>
<sequence>MKTAVLFNLPFATLVLLAIVTAQVAQAAPVADGGYISAWAMGQDCPGGAGHQQPKPAGQLQPRYRTATSLFSITLSTPTVLPVLQIIKPSFVTSLPIDLA</sequence>
<gene>
    <name evidence="2" type="ORF">A4X09_0g1713</name>
</gene>
<proteinExistence type="predicted"/>
<evidence type="ECO:0000256" key="1">
    <source>
        <dbReference type="SAM" id="SignalP"/>
    </source>
</evidence>
<comment type="caution">
    <text evidence="2">The sequence shown here is derived from an EMBL/GenBank/DDBJ whole genome shotgun (WGS) entry which is preliminary data.</text>
</comment>
<dbReference type="Proteomes" id="UP000078113">
    <property type="component" value="Unassembled WGS sequence"/>
</dbReference>
<organism evidence="2 3">
    <name type="scientific">Tilletia walkeri</name>
    <dbReference type="NCBI Taxonomy" id="117179"/>
    <lineage>
        <taxon>Eukaryota</taxon>
        <taxon>Fungi</taxon>
        <taxon>Dikarya</taxon>
        <taxon>Basidiomycota</taxon>
        <taxon>Ustilaginomycotina</taxon>
        <taxon>Exobasidiomycetes</taxon>
        <taxon>Tilletiales</taxon>
        <taxon>Tilletiaceae</taxon>
        <taxon>Tilletia</taxon>
    </lineage>
</organism>
<feature type="signal peptide" evidence="1">
    <location>
        <begin position="1"/>
        <end position="27"/>
    </location>
</feature>
<reference evidence="2" key="2">
    <citation type="journal article" date="2019" name="IMA Fungus">
        <title>Genome sequencing and comparison of five Tilletia species to identify candidate genes for the detection of regulated species infecting wheat.</title>
        <authorList>
            <person name="Nguyen H.D.T."/>
            <person name="Sultana T."/>
            <person name="Kesanakurti P."/>
            <person name="Hambleton S."/>
        </authorList>
    </citation>
    <scope>NUCLEOTIDE SEQUENCE</scope>
    <source>
        <strain evidence="2">DAOMC 236422</strain>
    </source>
</reference>
<name>A0A8X7NEM2_9BASI</name>
<protein>
    <submittedName>
        <fullName evidence="2">Uncharacterized protein</fullName>
    </submittedName>
</protein>
<evidence type="ECO:0000313" key="3">
    <source>
        <dbReference type="Proteomes" id="UP000078113"/>
    </source>
</evidence>
<dbReference type="AlphaFoldDB" id="A0A8X7NEM2"/>
<keyword evidence="3" id="KW-1185">Reference proteome</keyword>